<name>A0A1X7FZS9_9SPHN</name>
<dbReference type="Proteomes" id="UP000192934">
    <property type="component" value="Chromosome I"/>
</dbReference>
<reference evidence="11" key="1">
    <citation type="submission" date="2017-04" db="EMBL/GenBank/DDBJ databases">
        <authorList>
            <person name="Varghese N."/>
            <person name="Submissions S."/>
        </authorList>
    </citation>
    <scope>NUCLEOTIDE SEQUENCE [LARGE SCALE GENOMIC DNA]</scope>
    <source>
        <strain evidence="11">Dd16</strain>
    </source>
</reference>
<feature type="transmembrane region" description="Helical" evidence="8">
    <location>
        <begin position="38"/>
        <end position="59"/>
    </location>
</feature>
<feature type="coiled-coil region" evidence="7">
    <location>
        <begin position="78"/>
        <end position="105"/>
    </location>
</feature>
<gene>
    <name evidence="10" type="ORF">SAMN06295910_0622</name>
</gene>
<evidence type="ECO:0000256" key="4">
    <source>
        <dbReference type="ARBA" id="ARBA00022801"/>
    </source>
</evidence>
<keyword evidence="4 10" id="KW-0378">Hydrolase</keyword>
<dbReference type="GO" id="GO:0006508">
    <property type="term" value="P:proteolysis"/>
    <property type="evidence" value="ECO:0007669"/>
    <property type="project" value="UniProtKB-KW"/>
</dbReference>
<evidence type="ECO:0000256" key="5">
    <source>
        <dbReference type="ARBA" id="ARBA00022833"/>
    </source>
</evidence>
<keyword evidence="6" id="KW-0482">Metalloprotease</keyword>
<dbReference type="STRING" id="941907.SAMN06295910_0622"/>
<dbReference type="Pfam" id="PF01551">
    <property type="entry name" value="Peptidase_M23"/>
    <property type="match status" value="1"/>
</dbReference>
<dbReference type="FunFam" id="2.70.70.10:FF:000006">
    <property type="entry name" value="M23 family peptidase"/>
    <property type="match status" value="1"/>
</dbReference>
<dbReference type="OrthoDB" id="9815245at2"/>
<comment type="cofactor">
    <cofactor evidence="1">
        <name>Zn(2+)</name>
        <dbReference type="ChEBI" id="CHEBI:29105"/>
    </cofactor>
</comment>
<protein>
    <submittedName>
        <fullName evidence="10">Murein DD-endopeptidase MepM and murein hydrolase activator NlpD, contain LysM domain</fullName>
    </submittedName>
</protein>
<dbReference type="GO" id="GO:0046872">
    <property type="term" value="F:metal ion binding"/>
    <property type="evidence" value="ECO:0007669"/>
    <property type="project" value="UniProtKB-KW"/>
</dbReference>
<evidence type="ECO:0000256" key="7">
    <source>
        <dbReference type="SAM" id="Coils"/>
    </source>
</evidence>
<keyword evidence="11" id="KW-1185">Reference proteome</keyword>
<evidence type="ECO:0000256" key="6">
    <source>
        <dbReference type="ARBA" id="ARBA00023049"/>
    </source>
</evidence>
<dbReference type="SUPFAM" id="SSF51261">
    <property type="entry name" value="Duplicated hybrid motif"/>
    <property type="match status" value="1"/>
</dbReference>
<keyword evidence="2" id="KW-0645">Protease</keyword>
<dbReference type="GO" id="GO:0004222">
    <property type="term" value="F:metalloendopeptidase activity"/>
    <property type="evidence" value="ECO:0007669"/>
    <property type="project" value="TreeGrafter"/>
</dbReference>
<dbReference type="Gene3D" id="2.70.70.10">
    <property type="entry name" value="Glucose Permease (Domain IIA)"/>
    <property type="match status" value="1"/>
</dbReference>
<keyword evidence="7" id="KW-0175">Coiled coil</keyword>
<evidence type="ECO:0000313" key="11">
    <source>
        <dbReference type="Proteomes" id="UP000192934"/>
    </source>
</evidence>
<evidence type="ECO:0000256" key="2">
    <source>
        <dbReference type="ARBA" id="ARBA00022670"/>
    </source>
</evidence>
<accession>A0A1X7FZS9</accession>
<sequence length="328" mass="35516">MIDRVPTSNASAAGKFRSPFRHRDIFFHDGKQLRRVSVAPSVQAAAVLTVLALLLWSAFATGQMLLANAPGAERAPIKTNVSAEMLRMQQQVQAMEQNVAAIRQDVRERYQLTSQEVRKLGLDPKRFTKGEYTGQGGPFEAVEPLKAGTDSKFKELFTSWKRLDQLELGTISIPSAQPVTGTALTSNYGVRSDPFRGRAAMHAGIDLAGPTGTPIYATADGYVQRSEWAGGYGNLVELSHGRGIQTRYGHLSRSVVNAGDKVKRGQLIAYMGSTGRSTGSHLHYEVRVDGKAVNPIPFMQGTDYLLAVQRRAAAGNTQVAMGGPEASK</sequence>
<organism evidence="10 11">
    <name type="scientific">Allosphingosinicella indica</name>
    <dbReference type="NCBI Taxonomy" id="941907"/>
    <lineage>
        <taxon>Bacteria</taxon>
        <taxon>Pseudomonadati</taxon>
        <taxon>Pseudomonadota</taxon>
        <taxon>Alphaproteobacteria</taxon>
        <taxon>Sphingomonadales</taxon>
        <taxon>Sphingomonadaceae</taxon>
        <taxon>Allosphingosinicella</taxon>
    </lineage>
</organism>
<keyword evidence="8" id="KW-0812">Transmembrane</keyword>
<dbReference type="InterPro" id="IPR016047">
    <property type="entry name" value="M23ase_b-sheet_dom"/>
</dbReference>
<evidence type="ECO:0000256" key="3">
    <source>
        <dbReference type="ARBA" id="ARBA00022723"/>
    </source>
</evidence>
<proteinExistence type="predicted"/>
<feature type="domain" description="M23ase beta-sheet core" evidence="9">
    <location>
        <begin position="201"/>
        <end position="295"/>
    </location>
</feature>
<evidence type="ECO:0000259" key="9">
    <source>
        <dbReference type="Pfam" id="PF01551"/>
    </source>
</evidence>
<dbReference type="PANTHER" id="PTHR21666">
    <property type="entry name" value="PEPTIDASE-RELATED"/>
    <property type="match status" value="1"/>
</dbReference>
<dbReference type="EMBL" id="LT840185">
    <property type="protein sequence ID" value="SMF61630.1"/>
    <property type="molecule type" value="Genomic_DNA"/>
</dbReference>
<dbReference type="CDD" id="cd12797">
    <property type="entry name" value="M23_peptidase"/>
    <property type="match status" value="1"/>
</dbReference>
<dbReference type="PANTHER" id="PTHR21666:SF288">
    <property type="entry name" value="CELL DIVISION PROTEIN YTFB"/>
    <property type="match status" value="1"/>
</dbReference>
<dbReference type="InterPro" id="IPR050570">
    <property type="entry name" value="Cell_wall_metabolism_enzyme"/>
</dbReference>
<evidence type="ECO:0000256" key="1">
    <source>
        <dbReference type="ARBA" id="ARBA00001947"/>
    </source>
</evidence>
<keyword evidence="8" id="KW-0472">Membrane</keyword>
<keyword evidence="3" id="KW-0479">Metal-binding</keyword>
<keyword evidence="8" id="KW-1133">Transmembrane helix</keyword>
<dbReference type="AlphaFoldDB" id="A0A1X7FZS9"/>
<evidence type="ECO:0000256" key="8">
    <source>
        <dbReference type="SAM" id="Phobius"/>
    </source>
</evidence>
<evidence type="ECO:0000313" key="10">
    <source>
        <dbReference type="EMBL" id="SMF61630.1"/>
    </source>
</evidence>
<keyword evidence="5" id="KW-0862">Zinc</keyword>
<dbReference type="InterPro" id="IPR011055">
    <property type="entry name" value="Dup_hybrid_motif"/>
</dbReference>